<dbReference type="Proteomes" id="UP000481339">
    <property type="component" value="Unassembled WGS sequence"/>
</dbReference>
<feature type="transmembrane region" description="Helical" evidence="12">
    <location>
        <begin position="435"/>
        <end position="457"/>
    </location>
</feature>
<sequence length="493" mass="53753">MTESLAVLQADPTALALARWQFGLTTLYHYLFVPLTIGLMLIVAIIQTAWVRTGKVKYLQLTKLFGKIFMINFAMGVVTGIVQEFQFGLNWSEYSRFVGDIFGAPLAMEGLFAFFLEATFIGVWIFGWNRVSKGVHLAAAWLTSIATIASAYFIIAANSFMQNPVGYEVSAERGRAELTDIGAVLSNPVALSAFPHAITGAVVFAGAVILAVSAYHLRRNQHVESMTTGLKIGAWSIIAGFAAVFLTGDQLGLAMVRTQPMKMAAAEAMYNTNSGANASFSIFTLGTPDGHTELFSVRIPYLLSLLSTHTFNGTVEGLNDLQADYTARFCTDATNATLTCPESASFMPTLWITYWSFRWMIGLGALSTLIAIVALWLTRRNSKTTVADWFWRVMIWTAPVPLLANLVGWVFTEMGRQPWIVFGLMTTESAVSPNVPAWSVALSLLLFTVVYGALAVVEFKLIKKAAQAGPPEFGEGSGDEKADIDPSKLAITY</sequence>
<evidence type="ECO:0000313" key="13">
    <source>
        <dbReference type="EMBL" id="KAB1631687.1"/>
    </source>
</evidence>
<keyword evidence="11 12" id="KW-0472">Membrane</keyword>
<feature type="transmembrane region" description="Helical" evidence="12">
    <location>
        <begin position="138"/>
        <end position="157"/>
    </location>
</feature>
<dbReference type="GO" id="GO:0019646">
    <property type="term" value="P:aerobic electron transport chain"/>
    <property type="evidence" value="ECO:0007669"/>
    <property type="project" value="InterPro"/>
</dbReference>
<evidence type="ECO:0000256" key="1">
    <source>
        <dbReference type="ARBA" id="ARBA00004651"/>
    </source>
</evidence>
<dbReference type="GO" id="GO:0070069">
    <property type="term" value="C:cytochrome complex"/>
    <property type="evidence" value="ECO:0007669"/>
    <property type="project" value="UniProtKB-UniRule"/>
</dbReference>
<protein>
    <submittedName>
        <fullName evidence="13">Cytochrome ubiquinol oxidase subunit I</fullName>
    </submittedName>
</protein>
<keyword evidence="14" id="KW-1185">Reference proteome</keyword>
<evidence type="ECO:0000256" key="11">
    <source>
        <dbReference type="ARBA" id="ARBA00023136"/>
    </source>
</evidence>
<dbReference type="RefSeq" id="WP_158036540.1">
    <property type="nucleotide sequence ID" value="NZ_BAAAZV010000011.1"/>
</dbReference>
<accession>A0A7C8BMX4</accession>
<evidence type="ECO:0000256" key="6">
    <source>
        <dbReference type="ARBA" id="ARBA00022692"/>
    </source>
</evidence>
<proteinExistence type="inferred from homology"/>
<dbReference type="GO" id="GO:0020037">
    <property type="term" value="F:heme binding"/>
    <property type="evidence" value="ECO:0007669"/>
    <property type="project" value="TreeGrafter"/>
</dbReference>
<evidence type="ECO:0000313" key="14">
    <source>
        <dbReference type="Proteomes" id="UP000481339"/>
    </source>
</evidence>
<evidence type="ECO:0000256" key="8">
    <source>
        <dbReference type="ARBA" id="ARBA00022982"/>
    </source>
</evidence>
<dbReference type="AlphaFoldDB" id="A0A7C8BMX4"/>
<evidence type="ECO:0000256" key="12">
    <source>
        <dbReference type="PIRNR" id="PIRNR006446"/>
    </source>
</evidence>
<feature type="transmembrane region" description="Helical" evidence="12">
    <location>
        <begin position="389"/>
        <end position="411"/>
    </location>
</feature>
<dbReference type="GO" id="GO:0009055">
    <property type="term" value="F:electron transfer activity"/>
    <property type="evidence" value="ECO:0007669"/>
    <property type="project" value="UniProtKB-UniRule"/>
</dbReference>
<name>A0A7C8BMX4_9MICO</name>
<dbReference type="PIRSF" id="PIRSF006446">
    <property type="entry name" value="Cyt_quinol_oxidase_1"/>
    <property type="match status" value="1"/>
</dbReference>
<dbReference type="GO" id="GO:0005886">
    <property type="term" value="C:plasma membrane"/>
    <property type="evidence" value="ECO:0007669"/>
    <property type="project" value="UniProtKB-SubCell"/>
</dbReference>
<feature type="transmembrane region" description="Helical" evidence="12">
    <location>
        <begin position="27"/>
        <end position="52"/>
    </location>
</feature>
<feature type="transmembrane region" description="Helical" evidence="12">
    <location>
        <begin position="64"/>
        <end position="82"/>
    </location>
</feature>
<feature type="transmembrane region" description="Helical" evidence="12">
    <location>
        <begin position="357"/>
        <end position="377"/>
    </location>
</feature>
<evidence type="ECO:0000256" key="3">
    <source>
        <dbReference type="ARBA" id="ARBA00022448"/>
    </source>
</evidence>
<reference evidence="13 14" key="1">
    <citation type="submission" date="2019-09" db="EMBL/GenBank/DDBJ databases">
        <title>Phylogeny of genus Pseudoclavibacter and closely related genus.</title>
        <authorList>
            <person name="Li Y."/>
        </authorList>
    </citation>
    <scope>NUCLEOTIDE SEQUENCE [LARGE SCALE GENOMIC DNA]</scope>
    <source>
        <strain evidence="13 14">JCM 16921</strain>
    </source>
</reference>
<keyword evidence="7 12" id="KW-0479">Metal-binding</keyword>
<gene>
    <name evidence="13" type="ORF">F8O02_07015</name>
</gene>
<evidence type="ECO:0000256" key="4">
    <source>
        <dbReference type="ARBA" id="ARBA00022475"/>
    </source>
</evidence>
<keyword evidence="3 12" id="KW-0813">Transport</keyword>
<keyword evidence="5 12" id="KW-0349">Heme</keyword>
<keyword evidence="8 12" id="KW-0249">Electron transport</keyword>
<dbReference type="PANTHER" id="PTHR30365">
    <property type="entry name" value="CYTOCHROME D UBIQUINOL OXIDASE"/>
    <property type="match status" value="1"/>
</dbReference>
<comment type="similarity">
    <text evidence="2 12">Belongs to the cytochrome ubiquinol oxidase subunit 1 family.</text>
</comment>
<evidence type="ECO:0000256" key="2">
    <source>
        <dbReference type="ARBA" id="ARBA00009819"/>
    </source>
</evidence>
<comment type="caution">
    <text evidence="13">The sequence shown here is derived from an EMBL/GenBank/DDBJ whole genome shotgun (WGS) entry which is preliminary data.</text>
</comment>
<dbReference type="PANTHER" id="PTHR30365:SF15">
    <property type="entry name" value="CYTOCHROME BD UBIQUINOL OXIDASE SUBUNIT 1"/>
    <property type="match status" value="1"/>
</dbReference>
<feature type="transmembrane region" description="Helical" evidence="12">
    <location>
        <begin position="193"/>
        <end position="217"/>
    </location>
</feature>
<evidence type="ECO:0000256" key="10">
    <source>
        <dbReference type="ARBA" id="ARBA00023004"/>
    </source>
</evidence>
<dbReference type="OrthoDB" id="9807042at2"/>
<keyword evidence="10 12" id="KW-0408">Iron</keyword>
<evidence type="ECO:0000256" key="7">
    <source>
        <dbReference type="ARBA" id="ARBA00022723"/>
    </source>
</evidence>
<dbReference type="EMBL" id="WBKA01000005">
    <property type="protein sequence ID" value="KAB1631687.1"/>
    <property type="molecule type" value="Genomic_DNA"/>
</dbReference>
<keyword evidence="6 12" id="KW-0812">Transmembrane</keyword>
<dbReference type="GO" id="GO:0016682">
    <property type="term" value="F:oxidoreductase activity, acting on diphenols and related substances as donors, oxygen as acceptor"/>
    <property type="evidence" value="ECO:0007669"/>
    <property type="project" value="TreeGrafter"/>
</dbReference>
<dbReference type="InterPro" id="IPR002585">
    <property type="entry name" value="Cyt-d_ubiquinol_oxidase_su_1"/>
</dbReference>
<evidence type="ECO:0000256" key="9">
    <source>
        <dbReference type="ARBA" id="ARBA00022989"/>
    </source>
</evidence>
<evidence type="ECO:0000256" key="5">
    <source>
        <dbReference type="ARBA" id="ARBA00022617"/>
    </source>
</evidence>
<feature type="transmembrane region" description="Helical" evidence="12">
    <location>
        <begin position="229"/>
        <end position="248"/>
    </location>
</feature>
<comment type="subcellular location">
    <subcellularLocation>
        <location evidence="1">Cell membrane</location>
        <topology evidence="1">Multi-pass membrane protein</topology>
    </subcellularLocation>
</comment>
<dbReference type="GO" id="GO:0046872">
    <property type="term" value="F:metal ion binding"/>
    <property type="evidence" value="ECO:0007669"/>
    <property type="project" value="UniProtKB-UniRule"/>
</dbReference>
<keyword evidence="4 12" id="KW-1003">Cell membrane</keyword>
<dbReference type="Pfam" id="PF01654">
    <property type="entry name" value="Cyt_bd_oxida_I"/>
    <property type="match status" value="1"/>
</dbReference>
<organism evidence="13 14">
    <name type="scientific">Pseudoclavibacter caeni</name>
    <dbReference type="NCBI Taxonomy" id="908846"/>
    <lineage>
        <taxon>Bacteria</taxon>
        <taxon>Bacillati</taxon>
        <taxon>Actinomycetota</taxon>
        <taxon>Actinomycetes</taxon>
        <taxon>Micrococcales</taxon>
        <taxon>Microbacteriaceae</taxon>
        <taxon>Pseudoclavibacter</taxon>
    </lineage>
</organism>
<feature type="transmembrane region" description="Helical" evidence="12">
    <location>
        <begin position="102"/>
        <end position="126"/>
    </location>
</feature>
<keyword evidence="9 12" id="KW-1133">Transmembrane helix</keyword>